<comment type="subcellular location">
    <subcellularLocation>
        <location evidence="2">Nucleus</location>
    </subcellularLocation>
</comment>
<keyword evidence="6" id="KW-0378">Hydrolase</keyword>
<dbReference type="KEGG" id="nfi:NFIA_056410"/>
<dbReference type="VEuPathDB" id="FungiDB:NFIA_056410"/>
<dbReference type="HOGENOM" id="CLU_086710_1_1_1"/>
<reference evidence="11" key="1">
    <citation type="journal article" date="2008" name="PLoS Genet.">
        <title>Genomic islands in the pathogenic filamentous fungus Aspergillus fumigatus.</title>
        <authorList>
            <person name="Fedorova N.D."/>
            <person name="Khaldi N."/>
            <person name="Joardar V.S."/>
            <person name="Maiti R."/>
            <person name="Amedeo P."/>
            <person name="Anderson M.J."/>
            <person name="Crabtree J."/>
            <person name="Silva J.C."/>
            <person name="Badger J.H."/>
            <person name="Albarraq A."/>
            <person name="Angiuoli S."/>
            <person name="Bussey H."/>
            <person name="Bowyer P."/>
            <person name="Cotty P.J."/>
            <person name="Dyer P.S."/>
            <person name="Egan A."/>
            <person name="Galens K."/>
            <person name="Fraser-Liggett C.M."/>
            <person name="Haas B.J."/>
            <person name="Inman J.M."/>
            <person name="Kent R."/>
            <person name="Lemieux S."/>
            <person name="Malavazi I."/>
            <person name="Orvis J."/>
            <person name="Roemer T."/>
            <person name="Ronning C.M."/>
            <person name="Sundaram J.P."/>
            <person name="Sutton G."/>
            <person name="Turner G."/>
            <person name="Venter J.C."/>
            <person name="White O.R."/>
            <person name="Whitty B.R."/>
            <person name="Youngman P."/>
            <person name="Wolfe K.H."/>
            <person name="Goldman G.H."/>
            <person name="Wortman J.R."/>
            <person name="Jiang B."/>
            <person name="Denning D.W."/>
            <person name="Nierman W.C."/>
        </authorList>
    </citation>
    <scope>NUCLEOTIDE SEQUENCE [LARGE SCALE GENOMIC DNA]</scope>
    <source>
        <strain evidence="11">ATCC 1020 / DSM 3700 / CBS 544.65 / FGSC A1164 / JCM 1740 / NRRL 181 / WB 181</strain>
    </source>
</reference>
<dbReference type="GO" id="GO:0030681">
    <property type="term" value="C:multimeric ribonuclease P complex"/>
    <property type="evidence" value="ECO:0007669"/>
    <property type="project" value="TreeGrafter"/>
</dbReference>
<proteinExistence type="inferred from homology"/>
<dbReference type="GeneID" id="4584704"/>
<evidence type="ECO:0000256" key="2">
    <source>
        <dbReference type="ARBA" id="ARBA00004123"/>
    </source>
</evidence>
<dbReference type="FunFam" id="3.30.70.3250:FF:000004">
    <property type="entry name" value="Ribonuclease P/MRP protein subunit POP5"/>
    <property type="match status" value="1"/>
</dbReference>
<name>A1DNC1_NEOFI</name>
<dbReference type="Gene3D" id="3.30.70.3250">
    <property type="entry name" value="Ribonuclease P, Pop5 subunit"/>
    <property type="match status" value="1"/>
</dbReference>
<evidence type="ECO:0000256" key="7">
    <source>
        <dbReference type="ARBA" id="ARBA00023242"/>
    </source>
</evidence>
<dbReference type="GO" id="GO:0000172">
    <property type="term" value="C:ribonuclease MRP complex"/>
    <property type="evidence" value="ECO:0007669"/>
    <property type="project" value="TreeGrafter"/>
</dbReference>
<dbReference type="InterPro" id="IPR002759">
    <property type="entry name" value="Pop5/Rpp14/Rnp2-like"/>
</dbReference>
<keyword evidence="11" id="KW-1185">Reference proteome</keyword>
<accession>A1DNC1</accession>
<dbReference type="STRING" id="331117.A1DNC1"/>
<dbReference type="RefSeq" id="XP_001258189.1">
    <property type="nucleotide sequence ID" value="XM_001258188.1"/>
</dbReference>
<evidence type="ECO:0000256" key="8">
    <source>
        <dbReference type="ARBA" id="ARBA00044198"/>
    </source>
</evidence>
<protein>
    <recommendedName>
        <fullName evidence="8">Ribonuclease P/MRP protein subunit POP5</fullName>
        <ecNumber evidence="4">3.1.26.5</ecNumber>
    </recommendedName>
</protein>
<evidence type="ECO:0000256" key="3">
    <source>
        <dbReference type="ARBA" id="ARBA00010800"/>
    </source>
</evidence>
<dbReference type="GO" id="GO:0033204">
    <property type="term" value="F:ribonuclease P RNA binding"/>
    <property type="evidence" value="ECO:0007669"/>
    <property type="project" value="TreeGrafter"/>
</dbReference>
<dbReference type="GO" id="GO:0001682">
    <property type="term" value="P:tRNA 5'-leader removal"/>
    <property type="evidence" value="ECO:0007669"/>
    <property type="project" value="InterPro"/>
</dbReference>
<dbReference type="GO" id="GO:0004526">
    <property type="term" value="F:ribonuclease P activity"/>
    <property type="evidence" value="ECO:0007669"/>
    <property type="project" value="UniProtKB-EC"/>
</dbReference>
<evidence type="ECO:0000256" key="5">
    <source>
        <dbReference type="ARBA" id="ARBA00022694"/>
    </source>
</evidence>
<dbReference type="GO" id="GO:0000460">
    <property type="term" value="P:maturation of 5.8S rRNA"/>
    <property type="evidence" value="ECO:0007669"/>
    <property type="project" value="UniProtKB-ARBA"/>
</dbReference>
<dbReference type="InterPro" id="IPR038085">
    <property type="entry name" value="Rnp2-like_sf"/>
</dbReference>
<dbReference type="PANTHER" id="PTHR15441:SF2">
    <property type="entry name" value="RIBONUCLEASE P_MRP PROTEIN SUBUNIT POP5"/>
    <property type="match status" value="1"/>
</dbReference>
<dbReference type="EC" id="3.1.26.5" evidence="4"/>
<dbReference type="OrthoDB" id="24745at2759"/>
<evidence type="ECO:0000313" key="11">
    <source>
        <dbReference type="Proteomes" id="UP000006702"/>
    </source>
</evidence>
<dbReference type="Proteomes" id="UP000006702">
    <property type="component" value="Unassembled WGS sequence"/>
</dbReference>
<evidence type="ECO:0000256" key="9">
    <source>
        <dbReference type="ARBA" id="ARBA00055200"/>
    </source>
</evidence>
<dbReference type="OMA" id="IVRCPRA"/>
<dbReference type="SUPFAM" id="SSF160350">
    <property type="entry name" value="Rnp2-like"/>
    <property type="match status" value="1"/>
</dbReference>
<dbReference type="PANTHER" id="PTHR15441">
    <property type="entry name" value="RIBONUCLEASE P PROTEIN SUBUNIT P14"/>
    <property type="match status" value="1"/>
</dbReference>
<keyword evidence="7" id="KW-0539">Nucleus</keyword>
<comment type="similarity">
    <text evidence="3">Belongs to the eukaryotic/archaeal RNase P protein component 2 family.</text>
</comment>
<gene>
    <name evidence="10" type="ORF">NFIA_056410</name>
</gene>
<keyword evidence="5" id="KW-0819">tRNA processing</keyword>
<evidence type="ECO:0000313" key="10">
    <source>
        <dbReference type="EMBL" id="EAW16292.1"/>
    </source>
</evidence>
<organism evidence="10 11">
    <name type="scientific">Neosartorya fischeri (strain ATCC 1020 / DSM 3700 / CBS 544.65 / FGSC A1164 / JCM 1740 / NRRL 181 / WB 181)</name>
    <name type="common">Aspergillus fischerianus</name>
    <dbReference type="NCBI Taxonomy" id="331117"/>
    <lineage>
        <taxon>Eukaryota</taxon>
        <taxon>Fungi</taxon>
        <taxon>Dikarya</taxon>
        <taxon>Ascomycota</taxon>
        <taxon>Pezizomycotina</taxon>
        <taxon>Eurotiomycetes</taxon>
        <taxon>Eurotiomycetidae</taxon>
        <taxon>Eurotiales</taxon>
        <taxon>Aspergillaceae</taxon>
        <taxon>Aspergillus</taxon>
        <taxon>Aspergillus subgen. Fumigati</taxon>
    </lineage>
</organism>
<dbReference type="AlphaFoldDB" id="A1DNC1"/>
<evidence type="ECO:0000256" key="1">
    <source>
        <dbReference type="ARBA" id="ARBA00000928"/>
    </source>
</evidence>
<evidence type="ECO:0000256" key="6">
    <source>
        <dbReference type="ARBA" id="ARBA00022801"/>
    </source>
</evidence>
<dbReference type="GO" id="GO:0005730">
    <property type="term" value="C:nucleolus"/>
    <property type="evidence" value="ECO:0007669"/>
    <property type="project" value="TreeGrafter"/>
</dbReference>
<dbReference type="EMBL" id="DS027698">
    <property type="protein sequence ID" value="EAW16292.1"/>
    <property type="molecule type" value="Genomic_DNA"/>
</dbReference>
<evidence type="ECO:0000256" key="4">
    <source>
        <dbReference type="ARBA" id="ARBA00012179"/>
    </source>
</evidence>
<dbReference type="eggNOG" id="KOG4639">
    <property type="taxonomic scope" value="Eukaryota"/>
</dbReference>
<comment type="catalytic activity">
    <reaction evidence="1">
        <text>Endonucleolytic cleavage of RNA, removing 5'-extranucleotides from tRNA precursor.</text>
        <dbReference type="EC" id="3.1.26.5"/>
    </reaction>
</comment>
<comment type="function">
    <text evidence="9">Component of ribonuclease P, a protein complex that generates mature tRNA molecules by cleaving their 5'-ends. Also a component of RNase MRP, which cleaves pre-rRNA sequences.</text>
</comment>
<dbReference type="Pfam" id="PF01900">
    <property type="entry name" value="RNase_P_Rpp14"/>
    <property type="match status" value="1"/>
</dbReference>
<sequence length="218" mass="23486">MVRVKHRYLLLDILYPERSSWPTSSTSKTKLPSQADAQLRIHSPTSDALTPALLAKMVREEVAEIFGDWGVGRLGGVGAGGVSVKYLSPATSTAIIRCPRASFRLVWTALTYMAQVPDFNNGGMKRGAPAAAGKMRSCVFRVVKVSGTMKKVEEEAIRRARREISRLKGADEMGVLEGLVGGLEGREAAAGSGLAAASVLDVMDEDDLDMESDDEEED</sequence>